<keyword evidence="2" id="KW-1185">Reference proteome</keyword>
<comment type="caution">
    <text evidence="1">The sequence shown here is derived from an EMBL/GenBank/DDBJ whole genome shotgun (WGS) entry which is preliminary data.</text>
</comment>
<evidence type="ECO:0008006" key="3">
    <source>
        <dbReference type="Google" id="ProtNLM"/>
    </source>
</evidence>
<dbReference type="AlphaFoldDB" id="A0A5C5Y4J7"/>
<dbReference type="SUPFAM" id="SSF48371">
    <property type="entry name" value="ARM repeat"/>
    <property type="match status" value="1"/>
</dbReference>
<dbReference type="Gene3D" id="1.25.10.10">
    <property type="entry name" value="Leucine-rich Repeat Variant"/>
    <property type="match status" value="1"/>
</dbReference>
<dbReference type="InterPro" id="IPR011989">
    <property type="entry name" value="ARM-like"/>
</dbReference>
<evidence type="ECO:0000313" key="1">
    <source>
        <dbReference type="EMBL" id="TWT69235.1"/>
    </source>
</evidence>
<dbReference type="EMBL" id="SJPL01000001">
    <property type="protein sequence ID" value="TWT69235.1"/>
    <property type="molecule type" value="Genomic_DNA"/>
</dbReference>
<proteinExistence type="predicted"/>
<accession>A0A5C5Y4J7</accession>
<dbReference type="OrthoDB" id="240326at2"/>
<sequence length="458" mass="50354">MFFRPKANVSDSAKSRLEFCLQQIAECIGFDRFTLPVLSRETLFQVYEAERTPQQVVAFVGKHLGHDVEGIQVRFGLPQAPSTGGGCCGGSSCSGPSELPGRYDATNRSITLDQQIDNDPALGIATLIHGVVCDLLSQNNFAGAHFPELVELAVVGTGLGMIRNSISLVAKHPTSWDSTQWELSPRPFLDGPSLAYTNAIAAWVRQESSPAWSKELPGDLKRPMQKSLKFLLKTNDCFFQPRLKQTLLSQTQSEWWQLAASPTTSNQVIALRHLQSSVMPDDEQESLILDKLRSPSAAITLNAIAAVERMAAQEPSIAGEAIVTELRTLTDHRDDEVRAKSMCALAGLGALDEATVETATDMLDDHQKHLVFAGLFALCTRDSVSEEAVQAVDRCFVRLLRACDYDFADLIAAGYRRWLTDPESHLQDLFQNSPEHLTIALETLQNVPQRLVPLGRIA</sequence>
<organism evidence="1 2">
    <name type="scientific">Crateriforma conspicua</name>
    <dbReference type="NCBI Taxonomy" id="2527996"/>
    <lineage>
        <taxon>Bacteria</taxon>
        <taxon>Pseudomonadati</taxon>
        <taxon>Planctomycetota</taxon>
        <taxon>Planctomycetia</taxon>
        <taxon>Planctomycetales</taxon>
        <taxon>Planctomycetaceae</taxon>
        <taxon>Crateriforma</taxon>
    </lineage>
</organism>
<name>A0A5C5Y4J7_9PLAN</name>
<gene>
    <name evidence="1" type="ORF">Pan14r_15200</name>
</gene>
<protein>
    <recommendedName>
        <fullName evidence="3">HEAT repeat protein</fullName>
    </recommendedName>
</protein>
<dbReference type="Proteomes" id="UP000317238">
    <property type="component" value="Unassembled WGS sequence"/>
</dbReference>
<dbReference type="InterPro" id="IPR016024">
    <property type="entry name" value="ARM-type_fold"/>
</dbReference>
<evidence type="ECO:0000313" key="2">
    <source>
        <dbReference type="Proteomes" id="UP000317238"/>
    </source>
</evidence>
<reference evidence="1 2" key="1">
    <citation type="submission" date="2019-02" db="EMBL/GenBank/DDBJ databases">
        <title>Deep-cultivation of Planctomycetes and their phenomic and genomic characterization uncovers novel biology.</title>
        <authorList>
            <person name="Wiegand S."/>
            <person name="Jogler M."/>
            <person name="Boedeker C."/>
            <person name="Pinto D."/>
            <person name="Vollmers J."/>
            <person name="Rivas-Marin E."/>
            <person name="Kohn T."/>
            <person name="Peeters S.H."/>
            <person name="Heuer A."/>
            <person name="Rast P."/>
            <person name="Oberbeckmann S."/>
            <person name="Bunk B."/>
            <person name="Jeske O."/>
            <person name="Meyerdierks A."/>
            <person name="Storesund J.E."/>
            <person name="Kallscheuer N."/>
            <person name="Luecker S."/>
            <person name="Lage O.M."/>
            <person name="Pohl T."/>
            <person name="Merkel B.J."/>
            <person name="Hornburger P."/>
            <person name="Mueller R.-W."/>
            <person name="Bruemmer F."/>
            <person name="Labrenz M."/>
            <person name="Spormann A.M."/>
            <person name="Op Den Camp H."/>
            <person name="Overmann J."/>
            <person name="Amann R."/>
            <person name="Jetten M.S.M."/>
            <person name="Mascher T."/>
            <person name="Medema M.H."/>
            <person name="Devos D.P."/>
            <person name="Kaster A.-K."/>
            <person name="Ovreas L."/>
            <person name="Rohde M."/>
            <person name="Galperin M.Y."/>
            <person name="Jogler C."/>
        </authorList>
    </citation>
    <scope>NUCLEOTIDE SEQUENCE [LARGE SCALE GENOMIC DNA]</scope>
    <source>
        <strain evidence="1 2">Pan14r</strain>
    </source>
</reference>